<organism evidence="8">
    <name type="scientific">Octopus bimaculoides</name>
    <name type="common">California two-spotted octopus</name>
    <dbReference type="NCBI Taxonomy" id="37653"/>
    <lineage>
        <taxon>Eukaryota</taxon>
        <taxon>Metazoa</taxon>
        <taxon>Spiralia</taxon>
        <taxon>Lophotrochozoa</taxon>
        <taxon>Mollusca</taxon>
        <taxon>Cephalopoda</taxon>
        <taxon>Coleoidea</taxon>
        <taxon>Octopodiformes</taxon>
        <taxon>Octopoda</taxon>
        <taxon>Incirrata</taxon>
        <taxon>Octopodidae</taxon>
        <taxon>Octopus</taxon>
    </lineage>
</organism>
<keyword evidence="4" id="KW-0786">Thiamine pyrophosphate</keyword>
<dbReference type="GO" id="GO:0006086">
    <property type="term" value="P:pyruvate decarboxylation to acetyl-CoA"/>
    <property type="evidence" value="ECO:0007669"/>
    <property type="project" value="TreeGrafter"/>
</dbReference>
<evidence type="ECO:0000256" key="2">
    <source>
        <dbReference type="ARBA" id="ARBA00022946"/>
    </source>
</evidence>
<reference evidence="8" key="1">
    <citation type="submission" date="2015-07" db="EMBL/GenBank/DDBJ databases">
        <title>MeaNS - Measles Nucleotide Surveillance Program.</title>
        <authorList>
            <person name="Tran T."/>
            <person name="Druce J."/>
        </authorList>
    </citation>
    <scope>NUCLEOTIDE SEQUENCE</scope>
    <source>
        <strain evidence="8">UCB-OBI-ISO-001</strain>
        <tissue evidence="8">Gonad</tissue>
    </source>
</reference>
<dbReference type="AlphaFoldDB" id="A0A0L8HQ53"/>
<dbReference type="InterPro" id="IPR001017">
    <property type="entry name" value="DH_E1"/>
</dbReference>
<dbReference type="Pfam" id="PF00676">
    <property type="entry name" value="E1_dh"/>
    <property type="match status" value="1"/>
</dbReference>
<accession>A0A0L8HQ53</accession>
<dbReference type="EMBL" id="KQ417665">
    <property type="protein sequence ID" value="KOF90875.1"/>
    <property type="molecule type" value="Genomic_DNA"/>
</dbReference>
<gene>
    <name evidence="8" type="ORF">OCBIM_22010294mg</name>
</gene>
<feature type="non-terminal residue" evidence="8">
    <location>
        <position position="133"/>
    </location>
</feature>
<keyword evidence="3" id="KW-0560">Oxidoreductase</keyword>
<dbReference type="STRING" id="37653.A0A0L8HQ53"/>
<evidence type="ECO:0000256" key="6">
    <source>
        <dbReference type="SAM" id="SignalP"/>
    </source>
</evidence>
<evidence type="ECO:0000256" key="5">
    <source>
        <dbReference type="SAM" id="MobiDB-lite"/>
    </source>
</evidence>
<dbReference type="PANTHER" id="PTHR11516:SF60">
    <property type="entry name" value="PYRUVATE DEHYDROGENASE E1 COMPONENT SUBUNIT ALPHA"/>
    <property type="match status" value="1"/>
</dbReference>
<feature type="signal peptide" evidence="6">
    <location>
        <begin position="1"/>
        <end position="19"/>
    </location>
</feature>
<feature type="region of interest" description="Disordered" evidence="5">
    <location>
        <begin position="114"/>
        <end position="133"/>
    </location>
</feature>
<sequence>MANICVCVFVCLCVCVCVCVCVFMQFSETYNLAKLWNIPIIFVCENNGYGMGTSVDRAADYNTRRDYVPSIWVDGMEVLAIREATRSTWRNAVKQGPILLEYAIYRYRGHSMSDPGTSYRTREEIEEAREKGI</sequence>
<dbReference type="SUPFAM" id="SSF52518">
    <property type="entry name" value="Thiamin diphosphate-binding fold (THDP-binding)"/>
    <property type="match status" value="1"/>
</dbReference>
<comment type="cofactor">
    <cofactor evidence="1">
        <name>thiamine diphosphate</name>
        <dbReference type="ChEBI" id="CHEBI:58937"/>
    </cofactor>
</comment>
<evidence type="ECO:0000259" key="7">
    <source>
        <dbReference type="Pfam" id="PF00676"/>
    </source>
</evidence>
<evidence type="ECO:0000313" key="8">
    <source>
        <dbReference type="EMBL" id="KOF90875.1"/>
    </source>
</evidence>
<dbReference type="Gene3D" id="3.40.50.970">
    <property type="match status" value="1"/>
</dbReference>
<keyword evidence="2" id="KW-0809">Transit peptide</keyword>
<evidence type="ECO:0000256" key="3">
    <source>
        <dbReference type="ARBA" id="ARBA00023002"/>
    </source>
</evidence>
<dbReference type="PANTHER" id="PTHR11516">
    <property type="entry name" value="PYRUVATE DEHYDROGENASE E1 COMPONENT, ALPHA SUBUNIT BACTERIAL AND ORGANELLAR"/>
    <property type="match status" value="1"/>
</dbReference>
<feature type="domain" description="Dehydrogenase E1 component" evidence="7">
    <location>
        <begin position="25"/>
        <end position="131"/>
    </location>
</feature>
<proteinExistence type="predicted"/>
<evidence type="ECO:0000256" key="1">
    <source>
        <dbReference type="ARBA" id="ARBA00001964"/>
    </source>
</evidence>
<feature type="compositionally biased region" description="Basic and acidic residues" evidence="5">
    <location>
        <begin position="120"/>
        <end position="133"/>
    </location>
</feature>
<feature type="chain" id="PRO_5005583851" description="Dehydrogenase E1 component domain-containing protein" evidence="6">
    <location>
        <begin position="20"/>
        <end position="133"/>
    </location>
</feature>
<keyword evidence="6" id="KW-0732">Signal</keyword>
<dbReference type="GO" id="GO:0004739">
    <property type="term" value="F:pyruvate dehydrogenase (acetyl-transferring) activity"/>
    <property type="evidence" value="ECO:0007669"/>
    <property type="project" value="TreeGrafter"/>
</dbReference>
<dbReference type="InterPro" id="IPR029061">
    <property type="entry name" value="THDP-binding"/>
</dbReference>
<evidence type="ECO:0000256" key="4">
    <source>
        <dbReference type="ARBA" id="ARBA00023052"/>
    </source>
</evidence>
<name>A0A0L8HQ53_OCTBM</name>
<dbReference type="InterPro" id="IPR050642">
    <property type="entry name" value="PDH_E1_Alpha_Subunit"/>
</dbReference>
<dbReference type="OrthoDB" id="10256198at2759"/>
<protein>
    <recommendedName>
        <fullName evidence="7">Dehydrogenase E1 component domain-containing protein</fullName>
    </recommendedName>
</protein>